<evidence type="ECO:0000256" key="1">
    <source>
        <dbReference type="ARBA" id="ARBA00023235"/>
    </source>
</evidence>
<accession>A0A645A6A0</accession>
<dbReference type="AlphaFoldDB" id="A0A645A6A0"/>
<dbReference type="GO" id="GO:0019316">
    <property type="term" value="P:D-allose catabolic process"/>
    <property type="evidence" value="ECO:0007669"/>
    <property type="project" value="TreeGrafter"/>
</dbReference>
<dbReference type="InterPro" id="IPR036569">
    <property type="entry name" value="RpiB_LacA_LacB_sf"/>
</dbReference>
<dbReference type="GO" id="GO:0009052">
    <property type="term" value="P:pentose-phosphate shunt, non-oxidative branch"/>
    <property type="evidence" value="ECO:0007669"/>
    <property type="project" value="TreeGrafter"/>
</dbReference>
<dbReference type="InterPro" id="IPR004785">
    <property type="entry name" value="RpiB"/>
</dbReference>
<comment type="caution">
    <text evidence="2">The sequence shown here is derived from an EMBL/GenBank/DDBJ whole genome shotgun (WGS) entry which is preliminary data.</text>
</comment>
<keyword evidence="1 2" id="KW-0413">Isomerase</keyword>
<dbReference type="NCBIfam" id="TIGR00689">
    <property type="entry name" value="rpiB_lacA_lacB"/>
    <property type="match status" value="1"/>
</dbReference>
<reference evidence="2" key="1">
    <citation type="submission" date="2019-08" db="EMBL/GenBank/DDBJ databases">
        <authorList>
            <person name="Kucharzyk K."/>
            <person name="Murdoch R.W."/>
            <person name="Higgins S."/>
            <person name="Loffler F."/>
        </authorList>
    </citation>
    <scope>NUCLEOTIDE SEQUENCE</scope>
</reference>
<dbReference type="GO" id="GO:0004751">
    <property type="term" value="F:ribose-5-phosphate isomerase activity"/>
    <property type="evidence" value="ECO:0007669"/>
    <property type="project" value="UniProtKB-EC"/>
</dbReference>
<organism evidence="2">
    <name type="scientific">bioreactor metagenome</name>
    <dbReference type="NCBI Taxonomy" id="1076179"/>
    <lineage>
        <taxon>unclassified sequences</taxon>
        <taxon>metagenomes</taxon>
        <taxon>ecological metagenomes</taxon>
    </lineage>
</organism>
<dbReference type="InterPro" id="IPR003500">
    <property type="entry name" value="RpiB_LacA_LacB"/>
</dbReference>
<protein>
    <submittedName>
        <fullName evidence="2">Ribose-5-phosphate isomerase B</fullName>
        <ecNumber evidence="2">5.3.1.6</ecNumber>
    </submittedName>
</protein>
<dbReference type="PANTHER" id="PTHR30345:SF0">
    <property type="entry name" value="DNA DAMAGE-REPAIR_TOLERATION PROTEIN DRT102"/>
    <property type="match status" value="1"/>
</dbReference>
<sequence length="157" mass="16594">MKIGIGSDGSGYGLKGIIVDHLIASGHEVVDYGPGEGEQPEYSATYARKVAHAIRDGEVERGVLICGTGIGISISANKVRGIRAAVCSEPFTARHTRENNGSQIIAFGAFVVGPEMAKAIVDAFLGTEFKGLVDQEFNDRFNKIAAIEDEELAIAQG</sequence>
<dbReference type="PIRSF" id="PIRSF005384">
    <property type="entry name" value="RpiB_LacA_B"/>
    <property type="match status" value="1"/>
</dbReference>
<dbReference type="Gene3D" id="3.40.1400.10">
    <property type="entry name" value="Sugar-phosphate isomerase, RpiB/LacA/LacB"/>
    <property type="match status" value="1"/>
</dbReference>
<dbReference type="PANTHER" id="PTHR30345">
    <property type="entry name" value="RIBOSE-5-PHOSPHATE ISOMERASE B"/>
    <property type="match status" value="1"/>
</dbReference>
<dbReference type="EC" id="5.3.1.6" evidence="2"/>
<name>A0A645A6A0_9ZZZZ</name>
<dbReference type="SUPFAM" id="SSF89623">
    <property type="entry name" value="Ribose/Galactose isomerase RpiB/AlsB"/>
    <property type="match status" value="1"/>
</dbReference>
<evidence type="ECO:0000313" key="2">
    <source>
        <dbReference type="EMBL" id="MPM46393.1"/>
    </source>
</evidence>
<dbReference type="Pfam" id="PF02502">
    <property type="entry name" value="LacAB_rpiB"/>
    <property type="match status" value="1"/>
</dbReference>
<dbReference type="EMBL" id="VSSQ01011260">
    <property type="protein sequence ID" value="MPM46393.1"/>
    <property type="molecule type" value="Genomic_DNA"/>
</dbReference>
<dbReference type="NCBIfam" id="NF004051">
    <property type="entry name" value="PRK05571.1"/>
    <property type="match status" value="1"/>
</dbReference>
<proteinExistence type="predicted"/>
<dbReference type="NCBIfam" id="TIGR01120">
    <property type="entry name" value="rpiB"/>
    <property type="match status" value="1"/>
</dbReference>
<gene>
    <name evidence="2" type="primary">rpiB_16</name>
    <name evidence="2" type="ORF">SDC9_93093</name>
</gene>